<evidence type="ECO:0000313" key="1">
    <source>
        <dbReference type="EMBL" id="GER93796.1"/>
    </source>
</evidence>
<organism evidence="1">
    <name type="scientific">hot springs metagenome</name>
    <dbReference type="NCBI Taxonomy" id="433727"/>
    <lineage>
        <taxon>unclassified sequences</taxon>
        <taxon>metagenomes</taxon>
        <taxon>ecological metagenomes</taxon>
    </lineage>
</organism>
<proteinExistence type="predicted"/>
<sequence>MKPFHTIAIPHRDILEGRLTMDVFAADLYEVSQGRGPDEYRDADIFFRKTYLTEGLKNLLNIVEKRLNGKGGDPVIQIQTPFGGGKTHALIAMYHKAKDWEAKPVVISGTALSTEETLWGVMERQLTDKVEKLRGNVSPGKEAIRRLLEDKQPVLILMDEVLEYVTKAGGVKVGESTLAAQTIAFMQELTEAAGIIGKVCLVMTLPSSIIEHYDESAERLFLQLQKVAGRVEKIYTPVEEKEISKVIRRRLFSSINDNEAKKVIEGFIEYAEREGILPAGIEPSEYRNRFMDSYPFMPEVIDVLYHRWGSFPNFQRTRGVLRILSLVINSLKNKEVPYISLSDFDLSNHEIRQEFLKHIGTEFNSVIAQDITDADAGAKKIDLSLGSAYLGLKISTRAVTTIFLYSFSGGTARGATLSEVKRSATTLQNPSSVVAEAIEQLKGRLFYLQSSGDKYFFSNQPNINRIILTKIENIKDYEVEAFERELLKRNIKGDKFKVFIWEENHANIIDSEEIKLIILRKEDRRVMEEIIQNKGGSPRINRNIIFFLYPMESERQGFLNIVKKRLAYDSVEQDKSLSLTDEQRKEIRKEIKNIEDGLKDSLRRFYRIVAVPDRTGFKTEDLGIPTFGEDNALDHEVYEILRAEGEILEKVAPLVIKEKYLSNRDYLHTVQLYQSTLRTPGEVRFINRSVLEEGIREGVLKGLFGLGELEGDKPLCKYFKEHPSLAFLDNEILIKEGLCHKEVIVREPTTVDSGTGVAETVGSIATTLSPSHSTTFEGRRENLQFRFIVPRGKVSNIMGVLNYLQTKFNTLEIELIATDGSISETEIEDRIKEAFRQLGIEIVIE</sequence>
<name>A0A5J4L8C8_9ZZZZ</name>
<dbReference type="EMBL" id="BLAB01000001">
    <property type="protein sequence ID" value="GER93796.1"/>
    <property type="molecule type" value="Genomic_DNA"/>
</dbReference>
<dbReference type="Pfam" id="PF04465">
    <property type="entry name" value="DUF499"/>
    <property type="match status" value="1"/>
</dbReference>
<dbReference type="AlphaFoldDB" id="A0A5J4L8C8"/>
<comment type="caution">
    <text evidence="1">The sequence shown here is derived from an EMBL/GenBank/DDBJ whole genome shotgun (WGS) entry which is preliminary data.</text>
</comment>
<reference evidence="1" key="1">
    <citation type="submission" date="2019-10" db="EMBL/GenBank/DDBJ databases">
        <title>Metagenomic sequencing of thiosulfate-disproportionating enrichment culture.</title>
        <authorList>
            <person name="Umezawa K."/>
            <person name="Kojima H."/>
            <person name="Fukui M."/>
        </authorList>
    </citation>
    <scope>NUCLEOTIDE SEQUENCE</scope>
    <source>
        <strain evidence="1">45J</strain>
    </source>
</reference>
<dbReference type="InterPro" id="IPR007555">
    <property type="entry name" value="DUF499"/>
</dbReference>
<protein>
    <submittedName>
        <fullName evidence="1">DUF499 domain-containing protein</fullName>
    </submittedName>
</protein>
<accession>A0A5J4L8C8</accession>
<gene>
    <name evidence="1" type="ORF">A45J_1552</name>
</gene>